<feature type="chain" id="PRO_5012855802" evidence="1">
    <location>
        <begin position="17"/>
        <end position="141"/>
    </location>
</feature>
<reference evidence="2 3" key="1">
    <citation type="journal article" date="2017" name="Curr. Biol.">
        <title>Genome architecture and evolution of a unichromosomal asexual nematode.</title>
        <authorList>
            <person name="Fradin H."/>
            <person name="Zegar C."/>
            <person name="Gutwein M."/>
            <person name="Lucas J."/>
            <person name="Kovtun M."/>
            <person name="Corcoran D."/>
            <person name="Baugh L.R."/>
            <person name="Kiontke K."/>
            <person name="Gunsalus K."/>
            <person name="Fitch D.H."/>
            <person name="Piano F."/>
        </authorList>
    </citation>
    <scope>NUCLEOTIDE SEQUENCE [LARGE SCALE GENOMIC DNA]</scope>
    <source>
        <strain evidence="2">PF1309</strain>
    </source>
</reference>
<evidence type="ECO:0000256" key="1">
    <source>
        <dbReference type="SAM" id="SignalP"/>
    </source>
</evidence>
<dbReference type="EMBL" id="LIAE01010459">
    <property type="protein sequence ID" value="PAV60611.1"/>
    <property type="molecule type" value="Genomic_DNA"/>
</dbReference>
<dbReference type="AlphaFoldDB" id="A0A2A2JG64"/>
<accession>A0A2A2JG64</accession>
<feature type="signal peptide" evidence="1">
    <location>
        <begin position="1"/>
        <end position="16"/>
    </location>
</feature>
<sequence>MMNFAILLLLSKWSNACLTTPDMDLPPVQPTTEPATYGFSKFCLSTMNVEWAYNSIWSSKFNKNRYRYDGIHSFDNDDLHNTWLHVVNTDYNDHIDTYNHVHVHVHIDVHINVHINVYNNYVQYHNNNYNNRLLRRFSSIS</sequence>
<dbReference type="Proteomes" id="UP000218231">
    <property type="component" value="Unassembled WGS sequence"/>
</dbReference>
<keyword evidence="3" id="KW-1185">Reference proteome</keyword>
<keyword evidence="1" id="KW-0732">Signal</keyword>
<evidence type="ECO:0000313" key="2">
    <source>
        <dbReference type="EMBL" id="PAV60611.1"/>
    </source>
</evidence>
<organism evidence="2 3">
    <name type="scientific">Diploscapter pachys</name>
    <dbReference type="NCBI Taxonomy" id="2018661"/>
    <lineage>
        <taxon>Eukaryota</taxon>
        <taxon>Metazoa</taxon>
        <taxon>Ecdysozoa</taxon>
        <taxon>Nematoda</taxon>
        <taxon>Chromadorea</taxon>
        <taxon>Rhabditida</taxon>
        <taxon>Rhabditina</taxon>
        <taxon>Rhabditomorpha</taxon>
        <taxon>Rhabditoidea</taxon>
        <taxon>Rhabditidae</taxon>
        <taxon>Diploscapter</taxon>
    </lineage>
</organism>
<proteinExistence type="predicted"/>
<name>A0A2A2JG64_9BILA</name>
<protein>
    <submittedName>
        <fullName evidence="2">Uncharacterized protein</fullName>
    </submittedName>
</protein>
<comment type="caution">
    <text evidence="2">The sequence shown here is derived from an EMBL/GenBank/DDBJ whole genome shotgun (WGS) entry which is preliminary data.</text>
</comment>
<gene>
    <name evidence="2" type="ORF">WR25_17997</name>
</gene>
<evidence type="ECO:0000313" key="3">
    <source>
        <dbReference type="Proteomes" id="UP000218231"/>
    </source>
</evidence>